<evidence type="ECO:0000256" key="3">
    <source>
        <dbReference type="ARBA" id="ARBA00012438"/>
    </source>
</evidence>
<dbReference type="InterPro" id="IPR050736">
    <property type="entry name" value="Sensor_HK_Regulatory"/>
</dbReference>
<reference evidence="14" key="1">
    <citation type="submission" date="2017-07" db="EMBL/GenBank/DDBJ databases">
        <title>Taro Niue Genome Assembly and Annotation.</title>
        <authorList>
            <person name="Atibalentja N."/>
            <person name="Keating K."/>
            <person name="Fields C.J."/>
        </authorList>
    </citation>
    <scope>NUCLEOTIDE SEQUENCE</scope>
    <source>
        <strain evidence="14">Niue_2</strain>
        <tissue evidence="14">Leaf</tissue>
    </source>
</reference>
<dbReference type="SUPFAM" id="SSF52172">
    <property type="entry name" value="CheY-like"/>
    <property type="match status" value="1"/>
</dbReference>
<feature type="region of interest" description="Disordered" evidence="10">
    <location>
        <begin position="12"/>
        <end position="34"/>
    </location>
</feature>
<evidence type="ECO:0000259" key="12">
    <source>
        <dbReference type="PROSITE" id="PS50109"/>
    </source>
</evidence>
<evidence type="ECO:0000256" key="2">
    <source>
        <dbReference type="ARBA" id="ARBA00002427"/>
    </source>
</evidence>
<comment type="function">
    <text evidence="2">Cytokinin receptor related to bacterial two-component regulators. Functions as a histidine kinase and transmits the stress signal to a downstream MAPK cascade.</text>
</comment>
<dbReference type="GO" id="GO:0000155">
    <property type="term" value="F:phosphorelay sensor kinase activity"/>
    <property type="evidence" value="ECO:0007669"/>
    <property type="project" value="InterPro"/>
</dbReference>
<evidence type="ECO:0000256" key="8">
    <source>
        <dbReference type="ARBA" id="ARBA00023012"/>
    </source>
</evidence>
<keyword evidence="11" id="KW-1133">Transmembrane helix</keyword>
<keyword evidence="6" id="KW-0418">Kinase</keyword>
<dbReference type="Gene3D" id="3.40.50.2300">
    <property type="match status" value="1"/>
</dbReference>
<keyword evidence="4 9" id="KW-0597">Phosphoprotein</keyword>
<protein>
    <recommendedName>
        <fullName evidence="3">histidine kinase</fullName>
        <ecNumber evidence="3">2.7.13.3</ecNumber>
    </recommendedName>
</protein>
<evidence type="ECO:0000256" key="1">
    <source>
        <dbReference type="ARBA" id="ARBA00000085"/>
    </source>
</evidence>
<dbReference type="InterPro" id="IPR003661">
    <property type="entry name" value="HisK_dim/P_dom"/>
</dbReference>
<proteinExistence type="predicted"/>
<dbReference type="Pfam" id="PF02518">
    <property type="entry name" value="HATPase_c"/>
    <property type="match status" value="1"/>
</dbReference>
<dbReference type="SUPFAM" id="SSF47384">
    <property type="entry name" value="Homodimeric domain of signal transducing histidine kinase"/>
    <property type="match status" value="1"/>
</dbReference>
<organism evidence="14 15">
    <name type="scientific">Colocasia esculenta</name>
    <name type="common">Wild taro</name>
    <name type="synonym">Arum esculentum</name>
    <dbReference type="NCBI Taxonomy" id="4460"/>
    <lineage>
        <taxon>Eukaryota</taxon>
        <taxon>Viridiplantae</taxon>
        <taxon>Streptophyta</taxon>
        <taxon>Embryophyta</taxon>
        <taxon>Tracheophyta</taxon>
        <taxon>Spermatophyta</taxon>
        <taxon>Magnoliopsida</taxon>
        <taxon>Liliopsida</taxon>
        <taxon>Araceae</taxon>
        <taxon>Aroideae</taxon>
        <taxon>Colocasieae</taxon>
        <taxon>Colocasia</taxon>
    </lineage>
</organism>
<evidence type="ECO:0000256" key="11">
    <source>
        <dbReference type="SAM" id="Phobius"/>
    </source>
</evidence>
<accession>A0A843VMF0</accession>
<evidence type="ECO:0000313" key="15">
    <source>
        <dbReference type="Proteomes" id="UP000652761"/>
    </source>
</evidence>
<keyword evidence="11" id="KW-0472">Membrane</keyword>
<dbReference type="Proteomes" id="UP000652761">
    <property type="component" value="Unassembled WGS sequence"/>
</dbReference>
<dbReference type="InterPro" id="IPR005467">
    <property type="entry name" value="His_kinase_dom"/>
</dbReference>
<evidence type="ECO:0000313" key="14">
    <source>
        <dbReference type="EMBL" id="MQL97155.1"/>
    </source>
</evidence>
<keyword evidence="7" id="KW-0932">Cytokinin signaling pathway</keyword>
<dbReference type="SMART" id="SM00388">
    <property type="entry name" value="HisKA"/>
    <property type="match status" value="1"/>
</dbReference>
<dbReference type="PANTHER" id="PTHR43711">
    <property type="entry name" value="TWO-COMPONENT HISTIDINE KINASE"/>
    <property type="match status" value="1"/>
</dbReference>
<keyword evidence="11" id="KW-0812">Transmembrane</keyword>
<evidence type="ECO:0000259" key="13">
    <source>
        <dbReference type="PROSITE" id="PS50110"/>
    </source>
</evidence>
<feature type="domain" description="Response regulatory" evidence="13">
    <location>
        <begin position="1284"/>
        <end position="1432"/>
    </location>
</feature>
<dbReference type="EMBL" id="NMUH01002008">
    <property type="protein sequence ID" value="MQL97155.1"/>
    <property type="molecule type" value="Genomic_DNA"/>
</dbReference>
<keyword evidence="5" id="KW-0808">Transferase</keyword>
<dbReference type="InterPro" id="IPR001789">
    <property type="entry name" value="Sig_transdc_resp-reg_receiver"/>
</dbReference>
<sequence>MWRPLARSLQRVLIRPSPRPPPPTDPPMGKVREKLPKGPFLPGWEVTEKKGINKRNNAGNQQFPCFSPLPHWAAPFFFPAAEVLCLGRWQLGAVAMAEATYAGSVGSTVRRLHGCFKRFSSLAGGRGEDSAPSVSRQRRILRREMEEEEEFSYGSARCLSSYYSVFVARLAIMVMLAILIGIMTILTWHFTRVYTTSSIHSLAYGLRYELLQRPILRMWNILNSTVEITVAQVKLSEYVIDRYDRPKAKEQQAELYEVMKNITWALFASRKALNSITISYKDGFVQAFHRDHRSNSTFYIYSDLPNSSLAYKEDSGHSAVNIWQNNSRNSNASAIWYREPLDPATGQKMGDRRQVPPDGLINIAGFSEVRDGTASWHVAVSKFTDSPLLSAALPVRRLSDGSIVAAVGVTTSLYSVGQLMRELVEFHSGYMYLTSREGYVLATSTDAPLLRNSTSGPELMMATDSKDHVIKAGAEWLQNEYGDKFPINHEVHVENVKLGRQKYYVDSFFLNLKRLPLVGVTIIPRKYVMGKVDQIGFTTLVILITASVCILAIGCVLIMILTSGVSKEMKLRAELISHLDARRRAEASSNYKSQFLANMSHELRTPMAAVIGLLDILICDDCLTNEQFATITQIRKCSTALLRLLNNILDLSKVESGKLVLEEAEFDLGRELEGLMDMFSVQCINHNVETVLDLPDDMPKAVRGDSARVVQIFTNLISNSIKFTSSGHIVLRGWRESGNTSKLVSTLHEKQSQYTIKTKGNQSGGVAKEESDRNNRITLRFEVDDTGCGIDPSKWESVFESFEQADPSTTRTHGGTGLGLCIVRNLVNKMGGEIKVVKKDGPGTLMQLSLVLGLPVDGAGKHFEVEFDKHNLMVLLALTGKVGSSIMSQWLRKMGIPTIETSDWNGLRQILQESFQGNKIDQDSHIECQASESVKMNRVKNLPENLNCAQTLLMSNIVIVVDTALLDHSTNIWQEQLNFLEQYHLKVKFAWILSHDTSNAFKVELRKKGHFIMVNKPLYKARMIQILDDVLKESLGHQRNMNIQNPTVNEELHHSHEVDSIPFDLASSDSSDAECCHLGMERSKREIHPAENWTSNPRKESGCAVCMNNVLPGPSCLSGEDSITKMLTDLCGPEKCGNDNRNVGSLEGNGPCKFMKENIENGRETPGAPIPKLEVGYFVRHKNAPVVPNVMNLNDLKGPTQEKCELDRTWHDLDCLGQIIPWESNLLGSGHSDTDQAKTQKSTLILNVHAHKTLRSSKHQASKEEDSRCSFKVIPCLSPLEGLYILLAEDTPILQRVATIMLQKMGATVVAVGDGQQAVDALRCMLHAEECRKQKGDIQLQDVQRKSQTQLQRTLKFDLILMDCQMPKMDGYEATKEIRKLEAGTGFHIPIVALTAHAMSSDEARCLEVGMDAYLTKPIDNKLMEYTILSLTKQKT</sequence>
<dbReference type="InterPro" id="IPR036890">
    <property type="entry name" value="HATPase_C_sf"/>
</dbReference>
<dbReference type="Pfam" id="PF00512">
    <property type="entry name" value="HisKA"/>
    <property type="match status" value="1"/>
</dbReference>
<dbReference type="SMART" id="SM00448">
    <property type="entry name" value="REC"/>
    <property type="match status" value="1"/>
</dbReference>
<dbReference type="GO" id="GO:0009736">
    <property type="term" value="P:cytokinin-activated signaling pathway"/>
    <property type="evidence" value="ECO:0007669"/>
    <property type="project" value="UniProtKB-KW"/>
</dbReference>
<dbReference type="CDD" id="cd00082">
    <property type="entry name" value="HisKA"/>
    <property type="match status" value="1"/>
</dbReference>
<evidence type="ECO:0000256" key="4">
    <source>
        <dbReference type="ARBA" id="ARBA00022553"/>
    </source>
</evidence>
<comment type="caution">
    <text evidence="14">The sequence shown here is derived from an EMBL/GenBank/DDBJ whole genome shotgun (WGS) entry which is preliminary data.</text>
</comment>
<dbReference type="CDD" id="cd17546">
    <property type="entry name" value="REC_hyHK_CKI1_RcsC-like"/>
    <property type="match status" value="1"/>
</dbReference>
<dbReference type="PANTHER" id="PTHR43711:SF1">
    <property type="entry name" value="HISTIDINE KINASE 1"/>
    <property type="match status" value="1"/>
</dbReference>
<dbReference type="PROSITE" id="PS50109">
    <property type="entry name" value="HIS_KIN"/>
    <property type="match status" value="1"/>
</dbReference>
<dbReference type="InterPro" id="IPR004358">
    <property type="entry name" value="Sig_transdc_His_kin-like_C"/>
</dbReference>
<name>A0A843VMF0_COLES</name>
<dbReference type="InterPro" id="IPR036097">
    <property type="entry name" value="HisK_dim/P_sf"/>
</dbReference>
<dbReference type="InterPro" id="IPR011006">
    <property type="entry name" value="CheY-like_superfamily"/>
</dbReference>
<feature type="domain" description="Histidine kinase" evidence="12">
    <location>
        <begin position="598"/>
        <end position="854"/>
    </location>
</feature>
<feature type="compositionally biased region" description="Pro residues" evidence="10">
    <location>
        <begin position="17"/>
        <end position="26"/>
    </location>
</feature>
<gene>
    <name evidence="14" type="ORF">Taro_029841</name>
</gene>
<feature type="transmembrane region" description="Helical" evidence="11">
    <location>
        <begin position="162"/>
        <end position="188"/>
    </location>
</feature>
<dbReference type="SUPFAM" id="SSF55874">
    <property type="entry name" value="ATPase domain of HSP90 chaperone/DNA topoisomerase II/histidine kinase"/>
    <property type="match status" value="1"/>
</dbReference>
<dbReference type="InterPro" id="IPR003594">
    <property type="entry name" value="HATPase_dom"/>
</dbReference>
<dbReference type="Gene3D" id="1.10.287.130">
    <property type="match status" value="1"/>
</dbReference>
<dbReference type="EC" id="2.7.13.3" evidence="3"/>
<keyword evidence="15" id="KW-1185">Reference proteome</keyword>
<dbReference type="OrthoDB" id="10266508at2759"/>
<dbReference type="PRINTS" id="PR00344">
    <property type="entry name" value="BCTRLSENSOR"/>
</dbReference>
<evidence type="ECO:0000256" key="6">
    <source>
        <dbReference type="ARBA" id="ARBA00022777"/>
    </source>
</evidence>
<dbReference type="SMART" id="SM00387">
    <property type="entry name" value="HATPase_c"/>
    <property type="match status" value="1"/>
</dbReference>
<feature type="transmembrane region" description="Helical" evidence="11">
    <location>
        <begin position="535"/>
        <end position="561"/>
    </location>
</feature>
<dbReference type="PROSITE" id="PS50110">
    <property type="entry name" value="RESPONSE_REGULATORY"/>
    <property type="match status" value="1"/>
</dbReference>
<keyword evidence="8" id="KW-0902">Two-component regulatory system</keyword>
<comment type="catalytic activity">
    <reaction evidence="1">
        <text>ATP + protein L-histidine = ADP + protein N-phospho-L-histidine.</text>
        <dbReference type="EC" id="2.7.13.3"/>
    </reaction>
</comment>
<evidence type="ECO:0000256" key="5">
    <source>
        <dbReference type="ARBA" id="ARBA00022679"/>
    </source>
</evidence>
<dbReference type="FunFam" id="1.10.287.130:FF:000025">
    <property type="entry name" value="Histidine kinase 1-like protein"/>
    <property type="match status" value="1"/>
</dbReference>
<evidence type="ECO:0000256" key="9">
    <source>
        <dbReference type="PROSITE-ProRule" id="PRU00169"/>
    </source>
</evidence>
<dbReference type="Gene3D" id="3.30.565.10">
    <property type="entry name" value="Histidine kinase-like ATPase, C-terminal domain"/>
    <property type="match status" value="1"/>
</dbReference>
<evidence type="ECO:0000256" key="7">
    <source>
        <dbReference type="ARBA" id="ARBA00022864"/>
    </source>
</evidence>
<dbReference type="Pfam" id="PF00072">
    <property type="entry name" value="Response_reg"/>
    <property type="match status" value="1"/>
</dbReference>
<evidence type="ECO:0000256" key="10">
    <source>
        <dbReference type="SAM" id="MobiDB-lite"/>
    </source>
</evidence>
<feature type="modified residue" description="4-aspartylphosphate" evidence="9">
    <location>
        <position position="1363"/>
    </location>
</feature>